<name>A0AAW7X7Y7_9GAMM</name>
<dbReference type="InterPro" id="IPR000719">
    <property type="entry name" value="Prot_kinase_dom"/>
</dbReference>
<keyword evidence="3 9" id="KW-0418">Kinase</keyword>
<dbReference type="PANTHER" id="PTHR24348:SF22">
    <property type="entry name" value="NON-SPECIFIC SERINE_THREONINE PROTEIN KINASE"/>
    <property type="match status" value="1"/>
</dbReference>
<keyword evidence="6" id="KW-1133">Transmembrane helix</keyword>
<proteinExistence type="predicted"/>
<dbReference type="AlphaFoldDB" id="A0AAW7X7Y7"/>
<keyword evidence="2 5" id="KW-0547">Nucleotide-binding</keyword>
<feature type="transmembrane region" description="Helical" evidence="6">
    <location>
        <begin position="16"/>
        <end position="35"/>
    </location>
</feature>
<keyword evidence="6" id="KW-0472">Membrane</keyword>
<dbReference type="PROSITE" id="PS50885">
    <property type="entry name" value="HAMP"/>
    <property type="match status" value="1"/>
</dbReference>
<dbReference type="InterPro" id="IPR017441">
    <property type="entry name" value="Protein_kinase_ATP_BS"/>
</dbReference>
<dbReference type="Gene3D" id="6.10.340.10">
    <property type="match status" value="1"/>
</dbReference>
<dbReference type="GO" id="GO:0000407">
    <property type="term" value="C:phagophore assembly site"/>
    <property type="evidence" value="ECO:0007669"/>
    <property type="project" value="TreeGrafter"/>
</dbReference>
<organism evidence="9 10">
    <name type="scientific">Saccharophagus degradans</name>
    <dbReference type="NCBI Taxonomy" id="86304"/>
    <lineage>
        <taxon>Bacteria</taxon>
        <taxon>Pseudomonadati</taxon>
        <taxon>Pseudomonadota</taxon>
        <taxon>Gammaproteobacteria</taxon>
        <taxon>Cellvibrionales</taxon>
        <taxon>Cellvibrionaceae</taxon>
        <taxon>Saccharophagus</taxon>
    </lineage>
</organism>
<dbReference type="PROSITE" id="PS00108">
    <property type="entry name" value="PROTEIN_KINASE_ST"/>
    <property type="match status" value="1"/>
</dbReference>
<feature type="binding site" evidence="5">
    <location>
        <position position="461"/>
    </location>
    <ligand>
        <name>ATP</name>
        <dbReference type="ChEBI" id="CHEBI:30616"/>
    </ligand>
</feature>
<evidence type="ECO:0000256" key="3">
    <source>
        <dbReference type="ARBA" id="ARBA00022777"/>
    </source>
</evidence>
<feature type="domain" description="HAMP" evidence="8">
    <location>
        <begin position="323"/>
        <end position="376"/>
    </location>
</feature>
<dbReference type="EMBL" id="JAUOPB010000006">
    <property type="protein sequence ID" value="MDO6422608.1"/>
    <property type="molecule type" value="Genomic_DNA"/>
</dbReference>
<dbReference type="InterPro" id="IPR008271">
    <property type="entry name" value="Ser/Thr_kinase_AS"/>
</dbReference>
<evidence type="ECO:0000259" key="7">
    <source>
        <dbReference type="PROSITE" id="PS50011"/>
    </source>
</evidence>
<evidence type="ECO:0000256" key="4">
    <source>
        <dbReference type="ARBA" id="ARBA00022840"/>
    </source>
</evidence>
<gene>
    <name evidence="9" type="ORF">Q4521_08995</name>
</gene>
<dbReference type="Pfam" id="PF14827">
    <property type="entry name" value="dCache_3"/>
    <property type="match status" value="1"/>
</dbReference>
<dbReference type="SUPFAM" id="SSF103190">
    <property type="entry name" value="Sensory domain-like"/>
    <property type="match status" value="1"/>
</dbReference>
<dbReference type="GO" id="GO:0007165">
    <property type="term" value="P:signal transduction"/>
    <property type="evidence" value="ECO:0007669"/>
    <property type="project" value="InterPro"/>
</dbReference>
<reference evidence="9" key="1">
    <citation type="submission" date="2023-07" db="EMBL/GenBank/DDBJ databases">
        <title>Genome content predicts the carbon catabolic preferences of heterotrophic bacteria.</title>
        <authorList>
            <person name="Gralka M."/>
        </authorList>
    </citation>
    <scope>NUCLEOTIDE SEQUENCE</scope>
    <source>
        <strain evidence="9">I3M17_2</strain>
    </source>
</reference>
<dbReference type="PROSITE" id="PS00107">
    <property type="entry name" value="PROTEIN_KINASE_ATP"/>
    <property type="match status" value="1"/>
</dbReference>
<evidence type="ECO:0000259" key="8">
    <source>
        <dbReference type="PROSITE" id="PS50885"/>
    </source>
</evidence>
<dbReference type="CDD" id="cd14014">
    <property type="entry name" value="STKc_PknB_like"/>
    <property type="match status" value="1"/>
</dbReference>
<dbReference type="GO" id="GO:0005829">
    <property type="term" value="C:cytosol"/>
    <property type="evidence" value="ECO:0007669"/>
    <property type="project" value="TreeGrafter"/>
</dbReference>
<dbReference type="GO" id="GO:0005524">
    <property type="term" value="F:ATP binding"/>
    <property type="evidence" value="ECO:0007669"/>
    <property type="project" value="UniProtKB-UniRule"/>
</dbReference>
<feature type="domain" description="Protein kinase" evidence="7">
    <location>
        <begin position="432"/>
        <end position="699"/>
    </location>
</feature>
<dbReference type="Gene3D" id="1.10.510.10">
    <property type="entry name" value="Transferase(Phosphotransferase) domain 1"/>
    <property type="match status" value="1"/>
</dbReference>
<evidence type="ECO:0000313" key="10">
    <source>
        <dbReference type="Proteomes" id="UP001169760"/>
    </source>
</evidence>
<dbReference type="Gene3D" id="3.30.450.20">
    <property type="entry name" value="PAS domain"/>
    <property type="match status" value="1"/>
</dbReference>
<evidence type="ECO:0000256" key="5">
    <source>
        <dbReference type="PROSITE-ProRule" id="PRU10141"/>
    </source>
</evidence>
<evidence type="ECO:0000256" key="6">
    <source>
        <dbReference type="SAM" id="Phobius"/>
    </source>
</evidence>
<dbReference type="SMART" id="SM00220">
    <property type="entry name" value="S_TKc"/>
    <property type="match status" value="1"/>
</dbReference>
<dbReference type="CDD" id="cd06225">
    <property type="entry name" value="HAMP"/>
    <property type="match status" value="1"/>
</dbReference>
<dbReference type="InterPro" id="IPR029150">
    <property type="entry name" value="dCache_3"/>
</dbReference>
<dbReference type="InterPro" id="IPR011009">
    <property type="entry name" value="Kinase-like_dom_sf"/>
</dbReference>
<dbReference type="InterPro" id="IPR003660">
    <property type="entry name" value="HAMP_dom"/>
</dbReference>
<sequence length="700" mass="77480">MSRISQKISFSIRNKIFFLVLIAFSVMIVAISWQIGEQAKRVSTQTVSKSLAQSSVILNTKIISRFETIRDVAIGLARDGRVLPLVYESESATLQDLSLEFQRALGFNILFFTDASGTILARSDRPEAIGANLAGKGELFDKALTGETSTGIFVSQGKLMQMVVVPVFDNVAQDIIRGTIALAYELSQELAQEINALTASEVGFFVFTRNNQREINGVSSTYNTNLVLGNALAQRLTADNNLWQNIATAGVNFKETQLIVGEEEYLAVTQILGNSTDQPLGFVMVLRSRSELMQPFVAIQRRVLIVGGICLLLASVLAWLFALRLSRPIVELVTVTNSIREGQFDAARRKSIGNDEVGLLYDAVFTMGKSLQEKTELEDYLALVSDELAVNEKINLDAEADGEVTEVSEQAPVVTAKKSKPPLQNIIVDERYKIIEKLGAGAMGTVFLALDIELDEKVAIKMMPKSLIDQQTGINYKEEIRLARQITHRNILRIFDFGAWKNYYYITMEFISGYDLSDLLRIKGAFESNVGVVMAKQICSAMNAAHEQGIIHRDLKPTNMIINRQGVLKIMDFGLAMKVGKQDSGEPSKSNTADTKTMVAGTPRYMAPEQFTDGELDQRTDIYAIGIILYAIFNGKPPFNNKGYEELAKQHFNSPVPEMEGKGAQLSGGLRAIIHKCLAKQPEKRYQTVREILDDLAILA</sequence>
<dbReference type="PANTHER" id="PTHR24348">
    <property type="entry name" value="SERINE/THREONINE-PROTEIN KINASE UNC-51-RELATED"/>
    <property type="match status" value="1"/>
</dbReference>
<dbReference type="GO" id="GO:0004674">
    <property type="term" value="F:protein serine/threonine kinase activity"/>
    <property type="evidence" value="ECO:0007669"/>
    <property type="project" value="InterPro"/>
</dbReference>
<dbReference type="InterPro" id="IPR045269">
    <property type="entry name" value="Atg1-like"/>
</dbReference>
<dbReference type="RefSeq" id="WP_303492561.1">
    <property type="nucleotide sequence ID" value="NZ_JAUOPB010000006.1"/>
</dbReference>
<dbReference type="GO" id="GO:0005776">
    <property type="term" value="C:autophagosome"/>
    <property type="evidence" value="ECO:0007669"/>
    <property type="project" value="TreeGrafter"/>
</dbReference>
<keyword evidence="4 5" id="KW-0067">ATP-binding</keyword>
<dbReference type="SUPFAM" id="SSF56112">
    <property type="entry name" value="Protein kinase-like (PK-like)"/>
    <property type="match status" value="1"/>
</dbReference>
<feature type="transmembrane region" description="Helical" evidence="6">
    <location>
        <begin position="303"/>
        <end position="323"/>
    </location>
</feature>
<evidence type="ECO:0000256" key="1">
    <source>
        <dbReference type="ARBA" id="ARBA00022679"/>
    </source>
</evidence>
<dbReference type="PROSITE" id="PS50011">
    <property type="entry name" value="PROTEIN_KINASE_DOM"/>
    <property type="match status" value="1"/>
</dbReference>
<dbReference type="InterPro" id="IPR029151">
    <property type="entry name" value="Sensor-like_sf"/>
</dbReference>
<dbReference type="Proteomes" id="UP001169760">
    <property type="component" value="Unassembled WGS sequence"/>
</dbReference>
<dbReference type="SUPFAM" id="SSF158472">
    <property type="entry name" value="HAMP domain-like"/>
    <property type="match status" value="1"/>
</dbReference>
<accession>A0AAW7X7Y7</accession>
<keyword evidence="1" id="KW-0808">Transferase</keyword>
<protein>
    <submittedName>
        <fullName evidence="9">Protein kinase</fullName>
    </submittedName>
</protein>
<dbReference type="GO" id="GO:0016020">
    <property type="term" value="C:membrane"/>
    <property type="evidence" value="ECO:0007669"/>
    <property type="project" value="InterPro"/>
</dbReference>
<keyword evidence="6" id="KW-0812">Transmembrane</keyword>
<dbReference type="Pfam" id="PF00069">
    <property type="entry name" value="Pkinase"/>
    <property type="match status" value="1"/>
</dbReference>
<evidence type="ECO:0000313" key="9">
    <source>
        <dbReference type="EMBL" id="MDO6422608.1"/>
    </source>
</evidence>
<comment type="caution">
    <text evidence="9">The sequence shown here is derived from an EMBL/GenBank/DDBJ whole genome shotgun (WGS) entry which is preliminary data.</text>
</comment>
<dbReference type="Gene3D" id="3.30.200.20">
    <property type="entry name" value="Phosphorylase Kinase, domain 1"/>
    <property type="match status" value="1"/>
</dbReference>
<evidence type="ECO:0000256" key="2">
    <source>
        <dbReference type="ARBA" id="ARBA00022741"/>
    </source>
</evidence>